<protein>
    <submittedName>
        <fullName evidence="2">Uncharacterized protein</fullName>
    </submittedName>
</protein>
<reference evidence="2" key="1">
    <citation type="submission" date="2022-11" db="EMBL/GenBank/DDBJ databases">
        <title>Isolation and characterization of PLA-degrading bacterium Massilia sp. from Antarctic soil.</title>
        <authorList>
            <person name="Sato K."/>
            <person name="Gomez-Fuentes C."/>
            <person name="Ahmad S.A."/>
            <person name="Zulkharnain A."/>
        </authorList>
    </citation>
    <scope>NUCLEOTIDE SEQUENCE</scope>
    <source>
        <strain evidence="2">N-3</strain>
    </source>
</reference>
<feature type="region of interest" description="Disordered" evidence="1">
    <location>
        <begin position="37"/>
        <end position="70"/>
    </location>
</feature>
<organism evidence="2 3">
    <name type="scientific">Massilia varians</name>
    <dbReference type="NCBI Taxonomy" id="457921"/>
    <lineage>
        <taxon>Bacteria</taxon>
        <taxon>Pseudomonadati</taxon>
        <taxon>Pseudomonadota</taxon>
        <taxon>Betaproteobacteria</taxon>
        <taxon>Burkholderiales</taxon>
        <taxon>Oxalobacteraceae</taxon>
        <taxon>Telluria group</taxon>
        <taxon>Massilia</taxon>
    </lineage>
</organism>
<gene>
    <name evidence="2" type="ORF">MasN3_33800</name>
</gene>
<proteinExistence type="predicted"/>
<accession>A0ABM8C9D0</accession>
<dbReference type="RefSeq" id="WP_281908784.1">
    <property type="nucleotide sequence ID" value="NZ_AP026966.1"/>
</dbReference>
<evidence type="ECO:0000313" key="2">
    <source>
        <dbReference type="EMBL" id="BDT59886.1"/>
    </source>
</evidence>
<dbReference type="EMBL" id="AP026966">
    <property type="protein sequence ID" value="BDT59886.1"/>
    <property type="molecule type" value="Genomic_DNA"/>
</dbReference>
<keyword evidence="3" id="KW-1185">Reference proteome</keyword>
<name>A0ABM8C9D0_9BURK</name>
<feature type="compositionally biased region" description="Basic and acidic residues" evidence="1">
    <location>
        <begin position="58"/>
        <end position="70"/>
    </location>
</feature>
<dbReference type="Proteomes" id="UP001163336">
    <property type="component" value="Chromosome"/>
</dbReference>
<evidence type="ECO:0000256" key="1">
    <source>
        <dbReference type="SAM" id="MobiDB-lite"/>
    </source>
</evidence>
<sequence length="70" mass="7877">MELTNEVTLDGNLYCFEDAARVAAARAWIDANGKDSTRLRNAFPDARPVSTHPYDSGSQRRDEHDRTPRA</sequence>
<evidence type="ECO:0000313" key="3">
    <source>
        <dbReference type="Proteomes" id="UP001163336"/>
    </source>
</evidence>